<name>A0A930BPC0_9RHOO</name>
<proteinExistence type="predicted"/>
<protein>
    <submittedName>
        <fullName evidence="1">Uncharacterized protein</fullName>
    </submittedName>
</protein>
<dbReference type="EMBL" id="JABZMI010000016">
    <property type="protein sequence ID" value="MBF1163778.1"/>
    <property type="molecule type" value="Genomic_DNA"/>
</dbReference>
<sequence length="125" mass="13580">MFKLIDSGYGEGKTDDQIKIKFIESATLQVASIHPTKRSITVQAIDDMGIAVPLGSVTVPANYPIPPVAALVEVEYLYVVKSLVQPIYRGERTDQTIAACNLRQLKYRAGLGEDEATNDAELLAA</sequence>
<reference evidence="1" key="1">
    <citation type="submission" date="2020-04" db="EMBL/GenBank/DDBJ databases">
        <title>Deep metagenomics examines the oral microbiome during advanced dental caries in children, revealing novel taxa and co-occurrences with host molecules.</title>
        <authorList>
            <person name="Baker J.L."/>
            <person name="Morton J.T."/>
            <person name="Dinis M."/>
            <person name="Alvarez R."/>
            <person name="Tran N.C."/>
            <person name="Knight R."/>
            <person name="Edlund A."/>
        </authorList>
    </citation>
    <scope>NUCLEOTIDE SEQUENCE</scope>
    <source>
        <strain evidence="1">JCVI_32_bin.24</strain>
    </source>
</reference>
<gene>
    <name evidence="1" type="ORF">HXL68_01930</name>
</gene>
<comment type="caution">
    <text evidence="1">The sequence shown here is derived from an EMBL/GenBank/DDBJ whole genome shotgun (WGS) entry which is preliminary data.</text>
</comment>
<dbReference type="AlphaFoldDB" id="A0A930BPC0"/>
<accession>A0A930BPC0</accession>
<dbReference type="Proteomes" id="UP000718593">
    <property type="component" value="Unassembled WGS sequence"/>
</dbReference>
<organism evidence="1 2">
    <name type="scientific">Dechloromonas agitata</name>
    <dbReference type="NCBI Taxonomy" id="73030"/>
    <lineage>
        <taxon>Bacteria</taxon>
        <taxon>Pseudomonadati</taxon>
        <taxon>Pseudomonadota</taxon>
        <taxon>Betaproteobacteria</taxon>
        <taxon>Rhodocyclales</taxon>
        <taxon>Azonexaceae</taxon>
        <taxon>Dechloromonas</taxon>
    </lineage>
</organism>
<evidence type="ECO:0000313" key="1">
    <source>
        <dbReference type="EMBL" id="MBF1163778.1"/>
    </source>
</evidence>
<evidence type="ECO:0000313" key="2">
    <source>
        <dbReference type="Proteomes" id="UP000718593"/>
    </source>
</evidence>